<dbReference type="SUPFAM" id="SSF52833">
    <property type="entry name" value="Thioredoxin-like"/>
    <property type="match status" value="1"/>
</dbReference>
<evidence type="ECO:0000313" key="7">
    <source>
        <dbReference type="EMBL" id="SIN76134.1"/>
    </source>
</evidence>
<evidence type="ECO:0000256" key="2">
    <source>
        <dbReference type="ARBA" id="ARBA00022729"/>
    </source>
</evidence>
<dbReference type="PANTHER" id="PTHR13887">
    <property type="entry name" value="GLUTATHIONE S-TRANSFERASE KAPPA"/>
    <property type="match status" value="1"/>
</dbReference>
<dbReference type="InterPro" id="IPR036249">
    <property type="entry name" value="Thioredoxin-like_sf"/>
</dbReference>
<dbReference type="AlphaFoldDB" id="A0A1N6DZI6"/>
<name>A0A1N6DZI6_9MICO</name>
<keyword evidence="2" id="KW-0732">Signal</keyword>
<keyword evidence="8" id="KW-1185">Reference proteome</keyword>
<evidence type="ECO:0000256" key="4">
    <source>
        <dbReference type="ARBA" id="ARBA00023157"/>
    </source>
</evidence>
<keyword evidence="4" id="KW-1015">Disulfide bond</keyword>
<accession>A0A1N6DZI6</accession>
<dbReference type="Gene3D" id="3.40.30.10">
    <property type="entry name" value="Glutaredoxin"/>
    <property type="match status" value="1"/>
</dbReference>
<evidence type="ECO:0000256" key="3">
    <source>
        <dbReference type="ARBA" id="ARBA00023002"/>
    </source>
</evidence>
<dbReference type="GO" id="GO:0016853">
    <property type="term" value="F:isomerase activity"/>
    <property type="evidence" value="ECO:0007669"/>
    <property type="project" value="UniProtKB-KW"/>
</dbReference>
<evidence type="ECO:0000256" key="5">
    <source>
        <dbReference type="ARBA" id="ARBA00023284"/>
    </source>
</evidence>
<sequence length="222" mass="23577">MAMKNSTKIQLAVIGGLVIAAVGIVFAVTANQPPAAAPGAAAPATPVVAENSHRLDVAEDGSVTFTEFLDFECEVCGAVHPFVEELRADYAGEVTFVTRYFPMPGHTNSRTAAIAVEAAAQQGKFEEMYDRMFETQAEWGEQQVSKADVFRQYAADLGLNMAAYDEAVADPATEARVQFDFDAAVALGAEGTPTIFINDELVPLTSPDDIRAALDRAVAAAE</sequence>
<keyword evidence="5" id="KW-0676">Redox-active center</keyword>
<dbReference type="EMBL" id="FSRJ01000001">
    <property type="protein sequence ID" value="SIN76134.1"/>
    <property type="molecule type" value="Genomic_DNA"/>
</dbReference>
<feature type="domain" description="Thioredoxin" evidence="6">
    <location>
        <begin position="36"/>
        <end position="219"/>
    </location>
</feature>
<evidence type="ECO:0000259" key="6">
    <source>
        <dbReference type="PROSITE" id="PS51352"/>
    </source>
</evidence>
<proteinExistence type="inferred from homology"/>
<dbReference type="InterPro" id="IPR013766">
    <property type="entry name" value="Thioredoxin_domain"/>
</dbReference>
<protein>
    <submittedName>
        <fullName evidence="7">Protein-disulfide isomerase</fullName>
    </submittedName>
</protein>
<dbReference type="PROSITE" id="PS51352">
    <property type="entry name" value="THIOREDOXIN_2"/>
    <property type="match status" value="1"/>
</dbReference>
<dbReference type="Proteomes" id="UP000184699">
    <property type="component" value="Unassembled WGS sequence"/>
</dbReference>
<reference evidence="8" key="1">
    <citation type="submission" date="2016-11" db="EMBL/GenBank/DDBJ databases">
        <authorList>
            <person name="Varghese N."/>
            <person name="Submissions S."/>
        </authorList>
    </citation>
    <scope>NUCLEOTIDE SEQUENCE [LARGE SCALE GENOMIC DNA]</scope>
    <source>
        <strain evidence="8">DSM 8595</strain>
    </source>
</reference>
<gene>
    <name evidence="7" type="ORF">SAMN05443544_0915</name>
</gene>
<evidence type="ECO:0000256" key="1">
    <source>
        <dbReference type="ARBA" id="ARBA00005791"/>
    </source>
</evidence>
<dbReference type="GO" id="GO:0016491">
    <property type="term" value="F:oxidoreductase activity"/>
    <property type="evidence" value="ECO:0007669"/>
    <property type="project" value="UniProtKB-KW"/>
</dbReference>
<dbReference type="STRING" id="232089.SAMN05443544_0915"/>
<keyword evidence="7" id="KW-0413">Isomerase</keyword>
<dbReference type="InterPro" id="IPR012336">
    <property type="entry name" value="Thioredoxin-like_fold"/>
</dbReference>
<comment type="similarity">
    <text evidence="1">Belongs to the thioredoxin family. DsbA subfamily.</text>
</comment>
<keyword evidence="3" id="KW-0560">Oxidoreductase</keyword>
<evidence type="ECO:0000313" key="8">
    <source>
        <dbReference type="Proteomes" id="UP000184699"/>
    </source>
</evidence>
<dbReference type="Pfam" id="PF13462">
    <property type="entry name" value="Thioredoxin_4"/>
    <property type="match status" value="1"/>
</dbReference>
<dbReference type="PANTHER" id="PTHR13887:SF14">
    <property type="entry name" value="DISULFIDE BOND FORMATION PROTEIN D"/>
    <property type="match status" value="1"/>
</dbReference>
<organism evidence="7 8">
    <name type="scientific">Agromyces cerinus subsp. cerinus</name>
    <dbReference type="NCBI Taxonomy" id="232089"/>
    <lineage>
        <taxon>Bacteria</taxon>
        <taxon>Bacillati</taxon>
        <taxon>Actinomycetota</taxon>
        <taxon>Actinomycetes</taxon>
        <taxon>Micrococcales</taxon>
        <taxon>Microbacteriaceae</taxon>
        <taxon>Agromyces</taxon>
    </lineage>
</organism>